<evidence type="ECO:0000313" key="3">
    <source>
        <dbReference type="Proteomes" id="UP000245910"/>
    </source>
</evidence>
<feature type="signal peptide" evidence="1">
    <location>
        <begin position="1"/>
        <end position="32"/>
    </location>
</feature>
<keyword evidence="3" id="KW-1185">Reference proteome</keyword>
<sequence length="112" mass="12484">MAETGPRWCGGGREMFELMLAPLFRAWCLVRALRIDSVSWVASKFLDRWSKSGPVPVVPGLGWALCNMRFVSSQRKWFGSGGDKSALEGKTAQDKPIRLSLKVSTFVYVLDS</sequence>
<keyword evidence="1" id="KW-0732">Signal</keyword>
<feature type="chain" id="PRO_5014785539" evidence="1">
    <location>
        <begin position="33"/>
        <end position="112"/>
    </location>
</feature>
<accession>A0A2L2SUC5</accession>
<protein>
    <submittedName>
        <fullName evidence="2">Uncharacterized protein</fullName>
    </submittedName>
</protein>
<name>A0A2L2SUC5_9HYPO</name>
<dbReference type="Proteomes" id="UP000245910">
    <property type="component" value="Chromosome II"/>
</dbReference>
<organism evidence="2 3">
    <name type="scientific">Fusarium venenatum</name>
    <dbReference type="NCBI Taxonomy" id="56646"/>
    <lineage>
        <taxon>Eukaryota</taxon>
        <taxon>Fungi</taxon>
        <taxon>Dikarya</taxon>
        <taxon>Ascomycota</taxon>
        <taxon>Pezizomycotina</taxon>
        <taxon>Sordariomycetes</taxon>
        <taxon>Hypocreomycetidae</taxon>
        <taxon>Hypocreales</taxon>
        <taxon>Nectriaceae</taxon>
        <taxon>Fusarium</taxon>
    </lineage>
</organism>
<evidence type="ECO:0000256" key="1">
    <source>
        <dbReference type="SAM" id="SignalP"/>
    </source>
</evidence>
<dbReference type="EMBL" id="LN649230">
    <property type="protein sequence ID" value="CEI61034.1"/>
    <property type="molecule type" value="Genomic_DNA"/>
</dbReference>
<proteinExistence type="predicted"/>
<reference evidence="3" key="1">
    <citation type="submission" date="2014-10" db="EMBL/GenBank/DDBJ databases">
        <authorList>
            <person name="King R."/>
        </authorList>
    </citation>
    <scope>NUCLEOTIDE SEQUENCE [LARGE SCALE GENOMIC DNA]</scope>
    <source>
        <strain evidence="3">A3/5</strain>
    </source>
</reference>
<evidence type="ECO:0000313" key="2">
    <source>
        <dbReference type="EMBL" id="CEI61034.1"/>
    </source>
</evidence>
<dbReference type="AlphaFoldDB" id="A0A2L2SUC5"/>